<dbReference type="AlphaFoldDB" id="A0A2U2IZT0"/>
<protein>
    <submittedName>
        <fullName evidence="1">Uncharacterized protein</fullName>
    </submittedName>
</protein>
<accession>A0A2U2IZT0</accession>
<keyword evidence="2" id="KW-1185">Reference proteome</keyword>
<reference evidence="1 2" key="1">
    <citation type="submission" date="2018-05" db="EMBL/GenBank/DDBJ databases">
        <title>Genome of Sphingosinicella humi QZX222.</title>
        <authorList>
            <person name="Qiao Z."/>
            <person name="Wang G."/>
        </authorList>
    </citation>
    <scope>NUCLEOTIDE SEQUENCE [LARGE SCALE GENOMIC DNA]</scope>
    <source>
        <strain evidence="1 2">QZX222</strain>
    </source>
</reference>
<dbReference type="EMBL" id="QFFF01000001">
    <property type="protein sequence ID" value="PWG01577.1"/>
    <property type="molecule type" value="Genomic_DNA"/>
</dbReference>
<sequence>MALSAKEAAARAGKGDGVIGWALDDEQRSELLQQFPPKFARVVADHVTLAAKASRQAELPGETLGEIVGRVDDGEGVEALVVSLGGTTDRPDGSTYHITWSLENGRQAKESNDVIARLGWTPIDLPMPVKLFPRRWP</sequence>
<evidence type="ECO:0000313" key="1">
    <source>
        <dbReference type="EMBL" id="PWG01577.1"/>
    </source>
</evidence>
<comment type="caution">
    <text evidence="1">The sequence shown here is derived from an EMBL/GenBank/DDBJ whole genome shotgun (WGS) entry which is preliminary data.</text>
</comment>
<evidence type="ECO:0000313" key="2">
    <source>
        <dbReference type="Proteomes" id="UP000245916"/>
    </source>
</evidence>
<gene>
    <name evidence="1" type="ORF">DF286_00835</name>
</gene>
<proteinExistence type="predicted"/>
<dbReference type="OrthoDB" id="7510933at2"/>
<dbReference type="RefSeq" id="WP_109269717.1">
    <property type="nucleotide sequence ID" value="NZ_QFFF01000001.1"/>
</dbReference>
<organism evidence="1 2">
    <name type="scientific">Allosphingosinicella humi</name>
    <dbReference type="NCBI Taxonomy" id="2068657"/>
    <lineage>
        <taxon>Bacteria</taxon>
        <taxon>Pseudomonadati</taxon>
        <taxon>Pseudomonadota</taxon>
        <taxon>Alphaproteobacteria</taxon>
        <taxon>Sphingomonadales</taxon>
        <taxon>Sphingomonadaceae</taxon>
        <taxon>Allosphingosinicella</taxon>
    </lineage>
</organism>
<name>A0A2U2IZT0_9SPHN</name>
<dbReference type="Proteomes" id="UP000245916">
    <property type="component" value="Unassembled WGS sequence"/>
</dbReference>